<accession>Z9JF91</accession>
<organism evidence="1 2">
    <name type="scientific">Xylella taiwanensis</name>
    <dbReference type="NCBI Taxonomy" id="1444770"/>
    <lineage>
        <taxon>Bacteria</taxon>
        <taxon>Pseudomonadati</taxon>
        <taxon>Pseudomonadota</taxon>
        <taxon>Gammaproteobacteria</taxon>
        <taxon>Lysobacterales</taxon>
        <taxon>Lysobacteraceae</taxon>
        <taxon>Xylella</taxon>
    </lineage>
</organism>
<dbReference type="InterPro" id="IPR046130">
    <property type="entry name" value="DUF6127"/>
</dbReference>
<dbReference type="Pfam" id="PF19622">
    <property type="entry name" value="DUF6127"/>
    <property type="match status" value="1"/>
</dbReference>
<proteinExistence type="predicted"/>
<dbReference type="KEGG" id="xtw:AB672_10855"/>
<evidence type="ECO:0000313" key="2">
    <source>
        <dbReference type="Proteomes" id="UP000020406"/>
    </source>
</evidence>
<evidence type="ECO:0000313" key="1">
    <source>
        <dbReference type="EMBL" id="EWS77025.1"/>
    </source>
</evidence>
<reference evidence="1 2" key="1">
    <citation type="journal article" date="2014" name="Genome Announc.">
        <title>Draft Genome Sequence of Xylella fastidiosa Pear Leaf Scorch Strain in Taiwan.</title>
        <authorList>
            <person name="Su C.C."/>
            <person name="Deng W.L."/>
            <person name="Jan F.J."/>
            <person name="Chang C.J."/>
            <person name="Huang H."/>
            <person name="Chen J."/>
        </authorList>
    </citation>
    <scope>NUCLEOTIDE SEQUENCE [LARGE SCALE GENOMIC DNA]</scope>
    <source>
        <strain evidence="1 2">PLS229</strain>
    </source>
</reference>
<dbReference type="eggNOG" id="ENOG5032KYR">
    <property type="taxonomic scope" value="Bacteria"/>
</dbReference>
<name>Z9JF91_9GAMM</name>
<protein>
    <submittedName>
        <fullName evidence="1">Uncharacterized protein</fullName>
    </submittedName>
</protein>
<sequence>MLLLRREDCDALCTCTAERGAGRCLAHLDLGNDRAAHDIHGLHHLLEAWRHGHLTVWQSIITIAALLAGTASNATRIGAAQ</sequence>
<gene>
    <name evidence="1" type="ORF">AF72_12925</name>
</gene>
<dbReference type="Proteomes" id="UP000020406">
    <property type="component" value="Unassembled WGS sequence"/>
</dbReference>
<dbReference type="AlphaFoldDB" id="Z9JF91"/>
<dbReference type="EMBL" id="JDSQ01000037">
    <property type="protein sequence ID" value="EWS77025.1"/>
    <property type="molecule type" value="Genomic_DNA"/>
</dbReference>
<comment type="caution">
    <text evidence="1">The sequence shown here is derived from an EMBL/GenBank/DDBJ whole genome shotgun (WGS) entry which is preliminary data.</text>
</comment>